<proteinExistence type="predicted"/>
<evidence type="ECO:0000313" key="2">
    <source>
        <dbReference type="Proteomes" id="UP000814128"/>
    </source>
</evidence>
<keyword evidence="2" id="KW-1185">Reference proteome</keyword>
<comment type="caution">
    <text evidence="1">The sequence shown here is derived from an EMBL/GenBank/DDBJ whole genome shotgun (WGS) entry which is preliminary data.</text>
</comment>
<gene>
    <name evidence="1" type="ORF">K488DRAFT_91235</name>
</gene>
<dbReference type="Proteomes" id="UP000814128">
    <property type="component" value="Unassembled WGS sequence"/>
</dbReference>
<reference evidence="1" key="1">
    <citation type="submission" date="2021-02" db="EMBL/GenBank/DDBJ databases">
        <authorList>
            <consortium name="DOE Joint Genome Institute"/>
            <person name="Ahrendt S."/>
            <person name="Looney B.P."/>
            <person name="Miyauchi S."/>
            <person name="Morin E."/>
            <person name="Drula E."/>
            <person name="Courty P.E."/>
            <person name="Chicoki N."/>
            <person name="Fauchery L."/>
            <person name="Kohler A."/>
            <person name="Kuo A."/>
            <person name="Labutti K."/>
            <person name="Pangilinan J."/>
            <person name="Lipzen A."/>
            <person name="Riley R."/>
            <person name="Andreopoulos W."/>
            <person name="He G."/>
            <person name="Johnson J."/>
            <person name="Barry K.W."/>
            <person name="Grigoriev I.V."/>
            <person name="Nagy L."/>
            <person name="Hibbett D."/>
            <person name="Henrissat B."/>
            <person name="Matheny P.B."/>
            <person name="Labbe J."/>
            <person name="Martin F."/>
        </authorList>
    </citation>
    <scope>NUCLEOTIDE SEQUENCE</scope>
    <source>
        <strain evidence="1">EC-137</strain>
    </source>
</reference>
<evidence type="ECO:0000313" key="1">
    <source>
        <dbReference type="EMBL" id="KAI0027154.1"/>
    </source>
</evidence>
<sequence length="225" mass="24233">MAPNPLDDSIHVFVIERPSDAMIAEAVNIFVATFANDPPARMFTGADPARLHALGAAVLAPPCGAHMIVAADSAGALVAASFWTPPGRPNVAEAAVRERRLEEYIAELPEGVRAETRIFWNTQLPKFLDGATELENAEERCYVCEVAMVRPDHQGHGIGRAMFDLAEHKAEAMGATMLLWTGNQLNVARSKKLDWVLRGSADVPSADAGLAWTVHVLTKDSPSKA</sequence>
<accession>A0ACB8Q5Y6</accession>
<dbReference type="EMBL" id="MU273983">
    <property type="protein sequence ID" value="KAI0027154.1"/>
    <property type="molecule type" value="Genomic_DNA"/>
</dbReference>
<reference evidence="1" key="2">
    <citation type="journal article" date="2022" name="New Phytol.">
        <title>Evolutionary transition to the ectomycorrhizal habit in the genomes of a hyperdiverse lineage of mushroom-forming fungi.</title>
        <authorList>
            <person name="Looney B."/>
            <person name="Miyauchi S."/>
            <person name="Morin E."/>
            <person name="Drula E."/>
            <person name="Courty P.E."/>
            <person name="Kohler A."/>
            <person name="Kuo A."/>
            <person name="LaButti K."/>
            <person name="Pangilinan J."/>
            <person name="Lipzen A."/>
            <person name="Riley R."/>
            <person name="Andreopoulos W."/>
            <person name="He G."/>
            <person name="Johnson J."/>
            <person name="Nolan M."/>
            <person name="Tritt A."/>
            <person name="Barry K.W."/>
            <person name="Grigoriev I.V."/>
            <person name="Nagy L.G."/>
            <person name="Hibbett D."/>
            <person name="Henrissat B."/>
            <person name="Matheny P.B."/>
            <person name="Labbe J."/>
            <person name="Martin F.M."/>
        </authorList>
    </citation>
    <scope>NUCLEOTIDE SEQUENCE</scope>
    <source>
        <strain evidence="1">EC-137</strain>
    </source>
</reference>
<name>A0ACB8Q5Y6_9AGAM</name>
<protein>
    <submittedName>
        <fullName evidence="1">Uncharacterized protein</fullName>
    </submittedName>
</protein>
<organism evidence="1 2">
    <name type="scientific">Vararia minispora EC-137</name>
    <dbReference type="NCBI Taxonomy" id="1314806"/>
    <lineage>
        <taxon>Eukaryota</taxon>
        <taxon>Fungi</taxon>
        <taxon>Dikarya</taxon>
        <taxon>Basidiomycota</taxon>
        <taxon>Agaricomycotina</taxon>
        <taxon>Agaricomycetes</taxon>
        <taxon>Russulales</taxon>
        <taxon>Lachnocladiaceae</taxon>
        <taxon>Vararia</taxon>
    </lineage>
</organism>